<accession>A0A6J1DTV0</accession>
<dbReference type="AlphaFoldDB" id="A0A6J1DTV0"/>
<organism evidence="1 2">
    <name type="scientific">Momordica charantia</name>
    <name type="common">Bitter gourd</name>
    <name type="synonym">Balsam pear</name>
    <dbReference type="NCBI Taxonomy" id="3673"/>
    <lineage>
        <taxon>Eukaryota</taxon>
        <taxon>Viridiplantae</taxon>
        <taxon>Streptophyta</taxon>
        <taxon>Embryophyta</taxon>
        <taxon>Tracheophyta</taxon>
        <taxon>Spermatophyta</taxon>
        <taxon>Magnoliopsida</taxon>
        <taxon>eudicotyledons</taxon>
        <taxon>Gunneridae</taxon>
        <taxon>Pentapetalae</taxon>
        <taxon>rosids</taxon>
        <taxon>fabids</taxon>
        <taxon>Cucurbitales</taxon>
        <taxon>Cucurbitaceae</taxon>
        <taxon>Momordiceae</taxon>
        <taxon>Momordica</taxon>
    </lineage>
</organism>
<evidence type="ECO:0000313" key="2">
    <source>
        <dbReference type="RefSeq" id="XP_022156564.1"/>
    </source>
</evidence>
<gene>
    <name evidence="2" type="primary">LOC111023439</name>
</gene>
<dbReference type="GeneID" id="111023439"/>
<dbReference type="PANTHER" id="PTHR31973:SF195">
    <property type="entry name" value="MUDR FAMILY TRANSPOSASE"/>
    <property type="match status" value="1"/>
</dbReference>
<keyword evidence="1" id="KW-1185">Reference proteome</keyword>
<protein>
    <submittedName>
        <fullName evidence="2">Uncharacterized protein LOC111023439</fullName>
    </submittedName>
</protein>
<reference evidence="2" key="1">
    <citation type="submission" date="2025-08" db="UniProtKB">
        <authorList>
            <consortium name="RefSeq"/>
        </authorList>
    </citation>
    <scope>IDENTIFICATION</scope>
    <source>
        <strain evidence="2">OHB3-1</strain>
    </source>
</reference>
<sequence>MSMNKLELGYKHPSQTLSGSIKYIHIQLENQSSLDLMFSIALPCPQLAELFVNVRNMMNVSLNLEVPSKCLDHSQCLVPELELVVPPMTNLDEDMDLTADNRFIDLKTTIDDEFDELDLEGEHDIYSQTFNDMVNNIAEHDSIFQPVAAKNEMLYKGFRCSDKETMQHIVKHFVVNNHHTYEVIESVPSKWVIRCKKWQDGCKWRLRAILNKSYDVWEITKYVDQHSCVYSEFNQSHSQLDSNMISRELCDAVRDNPSTSISTLQDLIKEKFGYHIPYRRVWEGKTKALARIFGDWDELDQCLPKWMYTVKHTNPRTIVEWKIRDYGKPGNGILHSVLWSFSPCNAAFQKFRPMIQIYGTHLYGKYKEKLLIATSVDSNEHLLPLPLPL</sequence>
<dbReference type="PANTHER" id="PTHR31973">
    <property type="entry name" value="POLYPROTEIN, PUTATIVE-RELATED"/>
    <property type="match status" value="1"/>
</dbReference>
<proteinExistence type="predicted"/>
<evidence type="ECO:0000313" key="1">
    <source>
        <dbReference type="Proteomes" id="UP000504603"/>
    </source>
</evidence>
<dbReference type="KEGG" id="mcha:111023439"/>
<name>A0A6J1DTV0_MOMCH</name>
<dbReference type="Proteomes" id="UP000504603">
    <property type="component" value="Unplaced"/>
</dbReference>
<dbReference type="OrthoDB" id="678681at2759"/>
<dbReference type="RefSeq" id="XP_022156564.1">
    <property type="nucleotide sequence ID" value="XM_022300872.1"/>
</dbReference>